<dbReference type="EMBL" id="JARGDL010000044">
    <property type="protein sequence ID" value="MDF1613322.1"/>
    <property type="molecule type" value="Genomic_DNA"/>
</dbReference>
<evidence type="ECO:0000313" key="2">
    <source>
        <dbReference type="Proteomes" id="UP001221302"/>
    </source>
</evidence>
<organism evidence="1 2">
    <name type="scientific">Stygiobacter electus</name>
    <dbReference type="NCBI Taxonomy" id="3032292"/>
    <lineage>
        <taxon>Bacteria</taxon>
        <taxon>Pseudomonadati</taxon>
        <taxon>Ignavibacteriota</taxon>
        <taxon>Ignavibacteria</taxon>
        <taxon>Ignavibacteriales</taxon>
        <taxon>Melioribacteraceae</taxon>
        <taxon>Stygiobacter</taxon>
    </lineage>
</organism>
<gene>
    <name evidence="1" type="ORF">P0M35_14275</name>
</gene>
<accession>A0AAE3TFB4</accession>
<protein>
    <submittedName>
        <fullName evidence="1">Uncharacterized protein</fullName>
    </submittedName>
</protein>
<dbReference type="RefSeq" id="WP_321537095.1">
    <property type="nucleotide sequence ID" value="NZ_JARGDL010000044.1"/>
</dbReference>
<proteinExistence type="predicted"/>
<sequence>MKSFVKLTVILSIVTIINSCNHSTEPEPQPGRRDYTWTVDTINPGKESLYMLRIWGAEATDVWAVGSSSWSATSIWHYNGIKWSCDSIPRRINPSALFGISKNDVWLGNTNSTIWRYYGQWELYGKYKVNNFDNIVIEDFDGTSPNNIYGVGFSDVYNTNNYKAVIMHFNGYKWDFINIPDTKVSFVFMKIDPKSSALIISGMIYDPSGFVPKAYCWDGKNLIDLPLNSTGDTFVTRLGDEIFVSAGSKVYKYSNKRLSLWKDNTNTSIGGRLWCGRSRNDFFIRDVNGISHYNGTDYSLLYKTNLYVGLGTIFENDVFFIAYDHTTGKNYVIHGQLK</sequence>
<keyword evidence="2" id="KW-1185">Reference proteome</keyword>
<dbReference type="Proteomes" id="UP001221302">
    <property type="component" value="Unassembled WGS sequence"/>
</dbReference>
<evidence type="ECO:0000313" key="1">
    <source>
        <dbReference type="EMBL" id="MDF1613322.1"/>
    </source>
</evidence>
<reference evidence="1" key="1">
    <citation type="submission" date="2023-03" db="EMBL/GenBank/DDBJ databases">
        <title>Stygiobacter electus gen. nov., sp. nov., facultatively anaerobic thermotolerant bacterium of the class Ignavibacteria from a well of Yessentuki mineral water deposit.</title>
        <authorList>
            <person name="Podosokorskaya O.A."/>
            <person name="Elcheninov A.G."/>
            <person name="Petrova N.F."/>
            <person name="Zavarzina D.G."/>
            <person name="Kublanov I.V."/>
            <person name="Merkel A.Y."/>
        </authorList>
    </citation>
    <scope>NUCLEOTIDE SEQUENCE</scope>
    <source>
        <strain evidence="1">09-Me</strain>
    </source>
</reference>
<name>A0AAE3TFB4_9BACT</name>
<comment type="caution">
    <text evidence="1">The sequence shown here is derived from an EMBL/GenBank/DDBJ whole genome shotgun (WGS) entry which is preliminary data.</text>
</comment>
<dbReference type="AlphaFoldDB" id="A0AAE3TFB4"/>